<gene>
    <name evidence="1" type="ORF">PRUPE_5G218300</name>
</gene>
<dbReference type="EMBL" id="CM007655">
    <property type="protein sequence ID" value="ONI09107.1"/>
    <property type="molecule type" value="Genomic_DNA"/>
</dbReference>
<evidence type="ECO:0000313" key="1">
    <source>
        <dbReference type="EMBL" id="ONI09107.1"/>
    </source>
</evidence>
<proteinExistence type="predicted"/>
<reference evidence="1 2" key="1">
    <citation type="journal article" date="2013" name="Nat. Genet.">
        <title>The high-quality draft genome of peach (Prunus persica) identifies unique patterns of genetic diversity, domestication and genome evolution.</title>
        <authorList>
            <consortium name="International Peach Genome Initiative"/>
            <person name="Verde I."/>
            <person name="Abbott A.G."/>
            <person name="Scalabrin S."/>
            <person name="Jung S."/>
            <person name="Shu S."/>
            <person name="Marroni F."/>
            <person name="Zhebentyayeva T."/>
            <person name="Dettori M.T."/>
            <person name="Grimwood J."/>
            <person name="Cattonaro F."/>
            <person name="Zuccolo A."/>
            <person name="Rossini L."/>
            <person name="Jenkins J."/>
            <person name="Vendramin E."/>
            <person name="Meisel L.A."/>
            <person name="Decroocq V."/>
            <person name="Sosinski B."/>
            <person name="Prochnik S."/>
            <person name="Mitros T."/>
            <person name="Policriti A."/>
            <person name="Cipriani G."/>
            <person name="Dondini L."/>
            <person name="Ficklin S."/>
            <person name="Goodstein D.M."/>
            <person name="Xuan P."/>
            <person name="Del Fabbro C."/>
            <person name="Aramini V."/>
            <person name="Copetti D."/>
            <person name="Gonzalez S."/>
            <person name="Horner D.S."/>
            <person name="Falchi R."/>
            <person name="Lucas S."/>
            <person name="Mica E."/>
            <person name="Maldonado J."/>
            <person name="Lazzari B."/>
            <person name="Bielenberg D."/>
            <person name="Pirona R."/>
            <person name="Miculan M."/>
            <person name="Barakat A."/>
            <person name="Testolin R."/>
            <person name="Stella A."/>
            <person name="Tartarini S."/>
            <person name="Tonutti P."/>
            <person name="Arus P."/>
            <person name="Orellana A."/>
            <person name="Wells C."/>
            <person name="Main D."/>
            <person name="Vizzotto G."/>
            <person name="Silva H."/>
            <person name="Salamini F."/>
            <person name="Schmutz J."/>
            <person name="Morgante M."/>
            <person name="Rokhsar D.S."/>
        </authorList>
    </citation>
    <scope>NUCLEOTIDE SEQUENCE [LARGE SCALE GENOMIC DNA]</scope>
    <source>
        <strain evidence="2">cv. Nemared</strain>
    </source>
</reference>
<sequence length="68" mass="7235">MAIFSTTLLLNSQNFCAFSFCAHWVWQLIPSTCPGDVFSGGGSRGSAEFCFGFVCYLGLGLGLSPFGL</sequence>
<dbReference type="Proteomes" id="UP000006882">
    <property type="component" value="Chromosome G5"/>
</dbReference>
<dbReference type="AlphaFoldDB" id="A0A251PC06"/>
<protein>
    <submittedName>
        <fullName evidence="1">Uncharacterized protein</fullName>
    </submittedName>
</protein>
<organism evidence="1 2">
    <name type="scientific">Prunus persica</name>
    <name type="common">Peach</name>
    <name type="synonym">Amygdalus persica</name>
    <dbReference type="NCBI Taxonomy" id="3760"/>
    <lineage>
        <taxon>Eukaryota</taxon>
        <taxon>Viridiplantae</taxon>
        <taxon>Streptophyta</taxon>
        <taxon>Embryophyta</taxon>
        <taxon>Tracheophyta</taxon>
        <taxon>Spermatophyta</taxon>
        <taxon>Magnoliopsida</taxon>
        <taxon>eudicotyledons</taxon>
        <taxon>Gunneridae</taxon>
        <taxon>Pentapetalae</taxon>
        <taxon>rosids</taxon>
        <taxon>fabids</taxon>
        <taxon>Rosales</taxon>
        <taxon>Rosaceae</taxon>
        <taxon>Amygdaloideae</taxon>
        <taxon>Amygdaleae</taxon>
        <taxon>Prunus</taxon>
    </lineage>
</organism>
<evidence type="ECO:0000313" key="2">
    <source>
        <dbReference type="Proteomes" id="UP000006882"/>
    </source>
</evidence>
<accession>A0A251PC06</accession>
<keyword evidence="2" id="KW-1185">Reference proteome</keyword>
<dbReference type="Gramene" id="ONI09107">
    <property type="protein sequence ID" value="ONI09107"/>
    <property type="gene ID" value="PRUPE_5G218300"/>
</dbReference>
<name>A0A251PC06_PRUPE</name>